<dbReference type="Proteomes" id="UP001064048">
    <property type="component" value="Chromosome 25"/>
</dbReference>
<dbReference type="EMBL" id="CM046125">
    <property type="protein sequence ID" value="KAI8423061.1"/>
    <property type="molecule type" value="Genomic_DNA"/>
</dbReference>
<name>A0ACC0JG96_CHOFU</name>
<keyword evidence="2" id="KW-1185">Reference proteome</keyword>
<evidence type="ECO:0000313" key="1">
    <source>
        <dbReference type="EMBL" id="KAI8423061.1"/>
    </source>
</evidence>
<evidence type="ECO:0000313" key="2">
    <source>
        <dbReference type="Proteomes" id="UP001064048"/>
    </source>
</evidence>
<comment type="caution">
    <text evidence="1">The sequence shown here is derived from an EMBL/GenBank/DDBJ whole genome shotgun (WGS) entry which is preliminary data.</text>
</comment>
<sequence length="496" mass="57362">MECNKSVEIRVHETLSSEYVTCEFDTTKPKENEKNICNKTCRVCLLDSGDIPIFGNGISPDISADVTEFGGIEININDIFPKYICDSCSKLLEAAVMFRKTAKQSDESLRGRDICYENADNAYEPLECLKIETNIDSDYEDNGIFETESTVNIKDEFTAESSVVNYHVNENDNEDTLLKETINISADDITAQHLQNVDENSDIIFRTPNKYDCKTCDLNFPSSKQYSNHKKSTQHKKATFSDKVECKVCSKEISSAYYNRHLEMHSSECKDDKLQCPICNKSYSKTYFNYHITHTHNKEHKKTQADRIECSICNKSYEKQYYKFHLAIHDNTSSKYVCDTCGKSFIQQSAFKRHRLVHSTELAYKCSLCPYRGRHPGLVKTHMQTHTRDYQHRCMECPARFLTKSNLNKHLQRHKGPVDFKCETCKRGFYSKLELDRHFEADHLGVKNHVCNVCGKAFGYRNAMMSHQLKVHKREKLTNGKGRLPLYLEAERKNEN</sequence>
<proteinExistence type="predicted"/>
<gene>
    <name evidence="1" type="ORF">MSG28_014147</name>
</gene>
<organism evidence="1 2">
    <name type="scientific">Choristoneura fumiferana</name>
    <name type="common">Spruce budworm moth</name>
    <name type="synonym">Archips fumiferana</name>
    <dbReference type="NCBI Taxonomy" id="7141"/>
    <lineage>
        <taxon>Eukaryota</taxon>
        <taxon>Metazoa</taxon>
        <taxon>Ecdysozoa</taxon>
        <taxon>Arthropoda</taxon>
        <taxon>Hexapoda</taxon>
        <taxon>Insecta</taxon>
        <taxon>Pterygota</taxon>
        <taxon>Neoptera</taxon>
        <taxon>Endopterygota</taxon>
        <taxon>Lepidoptera</taxon>
        <taxon>Glossata</taxon>
        <taxon>Ditrysia</taxon>
        <taxon>Tortricoidea</taxon>
        <taxon>Tortricidae</taxon>
        <taxon>Tortricinae</taxon>
        <taxon>Choristoneura</taxon>
    </lineage>
</organism>
<reference evidence="1 2" key="1">
    <citation type="journal article" date="2022" name="Genome Biol. Evol.">
        <title>The Spruce Budworm Genome: Reconstructing the Evolutionary History of Antifreeze Proteins.</title>
        <authorList>
            <person name="Beliveau C."/>
            <person name="Gagne P."/>
            <person name="Picq S."/>
            <person name="Vernygora O."/>
            <person name="Keeling C.I."/>
            <person name="Pinkney K."/>
            <person name="Doucet D."/>
            <person name="Wen F."/>
            <person name="Johnston J.S."/>
            <person name="Maaroufi H."/>
            <person name="Boyle B."/>
            <person name="Laroche J."/>
            <person name="Dewar K."/>
            <person name="Juretic N."/>
            <person name="Blackburn G."/>
            <person name="Nisole A."/>
            <person name="Brunet B."/>
            <person name="Brandao M."/>
            <person name="Lumley L."/>
            <person name="Duan J."/>
            <person name="Quan G."/>
            <person name="Lucarotti C.J."/>
            <person name="Roe A.D."/>
            <person name="Sperling F.A.H."/>
            <person name="Levesque R.C."/>
            <person name="Cusson M."/>
        </authorList>
    </citation>
    <scope>NUCLEOTIDE SEQUENCE [LARGE SCALE GENOMIC DNA]</scope>
    <source>
        <strain evidence="1">Glfc:IPQL:Cfum</strain>
    </source>
</reference>
<accession>A0ACC0JG96</accession>
<protein>
    <submittedName>
        <fullName evidence="1">Uncharacterized protein</fullName>
    </submittedName>
</protein>